<dbReference type="InterPro" id="IPR043165">
    <property type="entry name" value="TruD_insert_sf"/>
</dbReference>
<dbReference type="HOGENOM" id="CLU_005281_4_0_6"/>
<dbReference type="EMBL" id="CP000510">
    <property type="protein sequence ID" value="ABM02527.1"/>
    <property type="molecule type" value="Genomic_DNA"/>
</dbReference>
<dbReference type="HAMAP" id="MF_01082">
    <property type="entry name" value="TruD"/>
    <property type="match status" value="1"/>
</dbReference>
<protein>
    <recommendedName>
        <fullName evidence="4">tRNA pseudouridine synthase D</fullName>
        <ecNumber evidence="4">5.4.99.27</ecNumber>
    </recommendedName>
    <alternativeName>
        <fullName evidence="4">tRNA pseudouridine(13) synthase</fullName>
    </alternativeName>
    <alternativeName>
        <fullName evidence="4">tRNA pseudouridylate synthase D</fullName>
    </alternativeName>
    <alternativeName>
        <fullName evidence="4">tRNA-uridine isomerase D</fullName>
    </alternativeName>
</protein>
<comment type="function">
    <text evidence="4">Responsible for synthesis of pseudouridine from uracil-13 in transfer RNAs.</text>
</comment>
<dbReference type="Gene3D" id="3.30.2340.10">
    <property type="entry name" value="TruD, insertion domain"/>
    <property type="match status" value="1"/>
</dbReference>
<dbReference type="CDD" id="cd02575">
    <property type="entry name" value="PseudoU_synth_EcTruD"/>
    <property type="match status" value="1"/>
</dbReference>
<dbReference type="Proteomes" id="UP000000639">
    <property type="component" value="Chromosome"/>
</dbReference>
<dbReference type="InterPro" id="IPR020103">
    <property type="entry name" value="PsdUridine_synth_cat_dom_sf"/>
</dbReference>
<evidence type="ECO:0000256" key="2">
    <source>
        <dbReference type="ARBA" id="ARBA00022694"/>
    </source>
</evidence>
<evidence type="ECO:0000256" key="3">
    <source>
        <dbReference type="ARBA" id="ARBA00023235"/>
    </source>
</evidence>
<accession>A1SSR2</accession>
<feature type="active site" description="Nucleophile" evidence="4">
    <location>
        <position position="86"/>
    </location>
</feature>
<feature type="domain" description="TRUD" evidence="5">
    <location>
        <begin position="160"/>
        <end position="306"/>
    </location>
</feature>
<evidence type="ECO:0000259" key="5">
    <source>
        <dbReference type="PROSITE" id="PS50984"/>
    </source>
</evidence>
<dbReference type="RefSeq" id="WP_011769086.1">
    <property type="nucleotide sequence ID" value="NC_008709.1"/>
</dbReference>
<dbReference type="Pfam" id="PF01142">
    <property type="entry name" value="TruD"/>
    <property type="match status" value="2"/>
</dbReference>
<evidence type="ECO:0000256" key="1">
    <source>
        <dbReference type="ARBA" id="ARBA00007953"/>
    </source>
</evidence>
<dbReference type="OrthoDB" id="1550679at2"/>
<sequence length="344" mass="38808">MTEEEKQVFNLDFNYLYGAPQSEGIFKQSCEDFNVEENLGFELTGEGEHVCLWVQKVGENTAYLARELAKFAAIPAKNVSYAGLKDRNADTKQWFSLHIPGKITPDFSTFESPGVTILNVVRHNKKIKIGALAGNTFAIVIREISDKSAMEKALLQVQGGVPNYYGSQRFGFDGHNVNAALLMFRGRKIKDRFKRGMYLSAARSYLFNQVVSARVKDDLYDKPILGDCVQFVANRSFFPLTELDKQTKQRLKSREVCLTAPLWGAGELTSLDDAKQYESELLTPYQEIQAGLAKNGLKQERRPLLLVPEKFSSIWLDNKTVRVEFYLPSGCYATSVLRELIKAS</sequence>
<dbReference type="InterPro" id="IPR001656">
    <property type="entry name" value="PsdUridine_synth_TruD"/>
</dbReference>
<dbReference type="SUPFAM" id="SSF55120">
    <property type="entry name" value="Pseudouridine synthase"/>
    <property type="match status" value="1"/>
</dbReference>
<dbReference type="PROSITE" id="PS50984">
    <property type="entry name" value="TRUD"/>
    <property type="match status" value="1"/>
</dbReference>
<dbReference type="NCBIfam" id="TIGR00094">
    <property type="entry name" value="tRNA_TruD_broad"/>
    <property type="match status" value="1"/>
</dbReference>
<dbReference type="GO" id="GO:0031119">
    <property type="term" value="P:tRNA pseudouridine synthesis"/>
    <property type="evidence" value="ECO:0007669"/>
    <property type="project" value="UniProtKB-UniRule"/>
</dbReference>
<dbReference type="InterPro" id="IPR050170">
    <property type="entry name" value="TruD_pseudoU_synthase"/>
</dbReference>
<evidence type="ECO:0000256" key="4">
    <source>
        <dbReference type="HAMAP-Rule" id="MF_01082"/>
    </source>
</evidence>
<dbReference type="PANTHER" id="PTHR47811:SF1">
    <property type="entry name" value="TRNA PSEUDOURIDINE SYNTHASE D"/>
    <property type="match status" value="1"/>
</dbReference>
<name>A1SSR2_PSYIN</name>
<dbReference type="GO" id="GO:0160150">
    <property type="term" value="F:tRNA pseudouridine(13) synthase activity"/>
    <property type="evidence" value="ECO:0007669"/>
    <property type="project" value="UniProtKB-EC"/>
</dbReference>
<keyword evidence="6" id="KW-0456">Lyase</keyword>
<dbReference type="EC" id="5.4.99.27" evidence="4"/>
<dbReference type="InterPro" id="IPR042214">
    <property type="entry name" value="TruD_catalytic"/>
</dbReference>
<dbReference type="AlphaFoldDB" id="A1SSR2"/>
<dbReference type="GO" id="GO:0003723">
    <property type="term" value="F:RNA binding"/>
    <property type="evidence" value="ECO:0007669"/>
    <property type="project" value="InterPro"/>
</dbReference>
<dbReference type="eggNOG" id="COG0585">
    <property type="taxonomic scope" value="Bacteria"/>
</dbReference>
<gene>
    <name evidence="4" type="primary">truD</name>
    <name evidence="6" type="ordered locus">Ping_0674</name>
</gene>
<dbReference type="KEGG" id="pin:Ping_0674"/>
<reference evidence="6 7" key="1">
    <citation type="submission" date="2007-01" db="EMBL/GenBank/DDBJ databases">
        <title>Complete sequence of Psychromonas ingrahamii 37.</title>
        <authorList>
            <consortium name="US DOE Joint Genome Institute"/>
            <person name="Copeland A."/>
            <person name="Lucas S."/>
            <person name="Lapidus A."/>
            <person name="Barry K."/>
            <person name="Detter J.C."/>
            <person name="Glavina del Rio T."/>
            <person name="Hammon N."/>
            <person name="Israni S."/>
            <person name="Dalin E."/>
            <person name="Tice H."/>
            <person name="Pitluck S."/>
            <person name="Thompson L.S."/>
            <person name="Brettin T."/>
            <person name="Bruce D."/>
            <person name="Han C."/>
            <person name="Tapia R."/>
            <person name="Schmutz J."/>
            <person name="Larimer F."/>
            <person name="Land M."/>
            <person name="Hauser L."/>
            <person name="Kyrpides N."/>
            <person name="Ivanova N."/>
            <person name="Staley J."/>
            <person name="Richardson P."/>
        </authorList>
    </citation>
    <scope>NUCLEOTIDE SEQUENCE [LARGE SCALE GENOMIC DNA]</scope>
    <source>
        <strain evidence="6 7">37</strain>
    </source>
</reference>
<dbReference type="Gene3D" id="3.30.2350.20">
    <property type="entry name" value="TruD, catalytic domain"/>
    <property type="match status" value="1"/>
</dbReference>
<proteinExistence type="inferred from homology"/>
<keyword evidence="2 4" id="KW-0819">tRNA processing</keyword>
<dbReference type="InterPro" id="IPR011760">
    <property type="entry name" value="PsdUridine_synth_TruD_insert"/>
</dbReference>
<dbReference type="GO" id="GO:0005829">
    <property type="term" value="C:cytosol"/>
    <property type="evidence" value="ECO:0007669"/>
    <property type="project" value="TreeGrafter"/>
</dbReference>
<keyword evidence="7" id="KW-1185">Reference proteome</keyword>
<dbReference type="STRING" id="357804.Ping_0674"/>
<keyword evidence="3 4" id="KW-0413">Isomerase</keyword>
<organism evidence="6 7">
    <name type="scientific">Psychromonas ingrahamii (strain DSM 17664 / CCUG 51855 / 37)</name>
    <dbReference type="NCBI Taxonomy" id="357804"/>
    <lineage>
        <taxon>Bacteria</taxon>
        <taxon>Pseudomonadati</taxon>
        <taxon>Pseudomonadota</taxon>
        <taxon>Gammaproteobacteria</taxon>
        <taxon>Alteromonadales</taxon>
        <taxon>Psychromonadaceae</taxon>
        <taxon>Psychromonas</taxon>
    </lineage>
</organism>
<evidence type="ECO:0000313" key="7">
    <source>
        <dbReference type="Proteomes" id="UP000000639"/>
    </source>
</evidence>
<evidence type="ECO:0000313" key="6">
    <source>
        <dbReference type="EMBL" id="ABM02527.1"/>
    </source>
</evidence>
<dbReference type="GO" id="GO:0016829">
    <property type="term" value="F:lyase activity"/>
    <property type="evidence" value="ECO:0007669"/>
    <property type="project" value="UniProtKB-KW"/>
</dbReference>
<comment type="similarity">
    <text evidence="1 4">Belongs to the pseudouridine synthase TruD family.</text>
</comment>
<dbReference type="PANTHER" id="PTHR47811">
    <property type="entry name" value="TRNA PSEUDOURIDINE SYNTHASE D"/>
    <property type="match status" value="1"/>
</dbReference>
<comment type="catalytic activity">
    <reaction evidence="4">
        <text>uridine(13) in tRNA = pseudouridine(13) in tRNA</text>
        <dbReference type="Rhea" id="RHEA:42540"/>
        <dbReference type="Rhea" id="RHEA-COMP:10105"/>
        <dbReference type="Rhea" id="RHEA-COMP:10106"/>
        <dbReference type="ChEBI" id="CHEBI:65314"/>
        <dbReference type="ChEBI" id="CHEBI:65315"/>
        <dbReference type="EC" id="5.4.99.27"/>
    </reaction>
</comment>